<organism evidence="2 3">
    <name type="scientific">Thermoactinomyces mirandus</name>
    <dbReference type="NCBI Taxonomy" id="2756294"/>
    <lineage>
        <taxon>Bacteria</taxon>
        <taxon>Bacillati</taxon>
        <taxon>Bacillota</taxon>
        <taxon>Bacilli</taxon>
        <taxon>Bacillales</taxon>
        <taxon>Thermoactinomycetaceae</taxon>
        <taxon>Thermoactinomyces</taxon>
    </lineage>
</organism>
<name>A0A7W1XUU2_9BACL</name>
<protein>
    <submittedName>
        <fullName evidence="2">Uncharacterized protein</fullName>
    </submittedName>
</protein>
<dbReference type="Proteomes" id="UP000538292">
    <property type="component" value="Unassembled WGS sequence"/>
</dbReference>
<sequence length="183" mass="20711">MNGKRNRPKTPPRKTKKTKPASVKPVESPKQPPDILSPLSSINIAKVLSGFMTLRSTVHDLSQSIQKIENMLDSACKILELTNHISAANRRHRHRSFPMLSPSRQERKQHQPTGDEEIPVIEWPDEEKPPNPEPPFAPLLQSINIGQIIEILKSPFMQKMLTQIFQPKPASTSSYSPMKRKQG</sequence>
<evidence type="ECO:0000313" key="3">
    <source>
        <dbReference type="Proteomes" id="UP000538292"/>
    </source>
</evidence>
<feature type="region of interest" description="Disordered" evidence="1">
    <location>
        <begin position="1"/>
        <end position="37"/>
    </location>
</feature>
<reference evidence="2 3" key="1">
    <citation type="submission" date="2020-07" db="EMBL/GenBank/DDBJ databases">
        <title>Thermoactinomyces phylogeny.</title>
        <authorList>
            <person name="Dunlap C."/>
        </authorList>
    </citation>
    <scope>NUCLEOTIDE SEQUENCE [LARGE SCALE GENOMIC DNA]</scope>
    <source>
        <strain evidence="2 3">AMNI-1</strain>
    </source>
</reference>
<comment type="caution">
    <text evidence="2">The sequence shown here is derived from an EMBL/GenBank/DDBJ whole genome shotgun (WGS) entry which is preliminary data.</text>
</comment>
<gene>
    <name evidence="2" type="ORF">H2C83_15635</name>
</gene>
<dbReference type="AlphaFoldDB" id="A0A7W1XUU2"/>
<feature type="compositionally biased region" description="Basic residues" evidence="1">
    <location>
        <begin position="1"/>
        <end position="19"/>
    </location>
</feature>
<keyword evidence="3" id="KW-1185">Reference proteome</keyword>
<dbReference type="RefSeq" id="WP_181742175.1">
    <property type="nucleotide sequence ID" value="NZ_JACEOL010000066.1"/>
</dbReference>
<dbReference type="EMBL" id="JACEOL010000066">
    <property type="protein sequence ID" value="MBA4603699.1"/>
    <property type="molecule type" value="Genomic_DNA"/>
</dbReference>
<evidence type="ECO:0000313" key="2">
    <source>
        <dbReference type="EMBL" id="MBA4603699.1"/>
    </source>
</evidence>
<accession>A0A7W1XUU2</accession>
<evidence type="ECO:0000256" key="1">
    <source>
        <dbReference type="SAM" id="MobiDB-lite"/>
    </source>
</evidence>
<proteinExistence type="predicted"/>